<dbReference type="InterPro" id="IPR003797">
    <property type="entry name" value="DegV"/>
</dbReference>
<dbReference type="EMBL" id="LR590481">
    <property type="protein sequence ID" value="VTQ89233.1"/>
    <property type="molecule type" value="Genomic_DNA"/>
</dbReference>
<keyword evidence="4" id="KW-1185">Reference proteome</keyword>
<protein>
    <submittedName>
        <fullName evidence="3">DegV family protein</fullName>
    </submittedName>
</protein>
<keyword evidence="2" id="KW-0446">Lipid-binding</keyword>
<proteinExistence type="predicted"/>
<dbReference type="AlphaFoldDB" id="A0A4U9RFP6"/>
<gene>
    <name evidence="3" type="ORF">NCTC503_01359</name>
</gene>
<sequence>MKDYTIITDSCCDLPIEYIENNNISYVSLSLRFMGKEYKDDFGKSLNYKEFYAGMIKGEIPKTSQPSPEDYCSIFRKILDQGKDILYICVSTGLSGTFNCANIAKNIVSEEYDNRRIEIVDILTASMGQGIMVVKALEMQSKGHSMDEVLDFLETNKLNLNTYITVDDLNHLKRGGRISSAAAIFGMVLHIKPILTLNNEGRVLPVIKVKGRKSALNKLAKLVCEKIENPEEQVIAISHGDVKEEAEKLKEIILKEVKVKDVIINHIGPVVGTYGGPGALAVFFIGKHRQNHVIEVNK</sequence>
<evidence type="ECO:0000313" key="4">
    <source>
        <dbReference type="Proteomes" id="UP000308489"/>
    </source>
</evidence>
<dbReference type="OrthoDB" id="9780660at2"/>
<dbReference type="KEGG" id="hhw:NCTC503_01359"/>
<evidence type="ECO:0000256" key="2">
    <source>
        <dbReference type="ARBA" id="ARBA00023121"/>
    </source>
</evidence>
<dbReference type="Pfam" id="PF02645">
    <property type="entry name" value="DegV"/>
    <property type="match status" value="1"/>
</dbReference>
<dbReference type="SUPFAM" id="SSF82549">
    <property type="entry name" value="DAK1/DegV-like"/>
    <property type="match status" value="1"/>
</dbReference>
<dbReference type="PROSITE" id="PS51482">
    <property type="entry name" value="DEGV"/>
    <property type="match status" value="1"/>
</dbReference>
<dbReference type="InterPro" id="IPR043168">
    <property type="entry name" value="DegV_C"/>
</dbReference>
<evidence type="ECO:0000313" key="3">
    <source>
        <dbReference type="EMBL" id="VTQ89233.1"/>
    </source>
</evidence>
<dbReference type="RefSeq" id="WP_138210024.1">
    <property type="nucleotide sequence ID" value="NZ_CBCRUQ010000017.1"/>
</dbReference>
<dbReference type="Gene3D" id="3.30.1180.10">
    <property type="match status" value="1"/>
</dbReference>
<organism evidence="3 4">
    <name type="scientific">Hathewaya histolytica</name>
    <name type="common">Clostridium histolyticum</name>
    <dbReference type="NCBI Taxonomy" id="1498"/>
    <lineage>
        <taxon>Bacteria</taxon>
        <taxon>Bacillati</taxon>
        <taxon>Bacillota</taxon>
        <taxon>Clostridia</taxon>
        <taxon>Eubacteriales</taxon>
        <taxon>Clostridiaceae</taxon>
        <taxon>Hathewaya</taxon>
    </lineage>
</organism>
<evidence type="ECO:0000256" key="1">
    <source>
        <dbReference type="ARBA" id="ARBA00003238"/>
    </source>
</evidence>
<accession>A0A4U9RFP6</accession>
<dbReference type="GO" id="GO:0008289">
    <property type="term" value="F:lipid binding"/>
    <property type="evidence" value="ECO:0007669"/>
    <property type="project" value="UniProtKB-KW"/>
</dbReference>
<dbReference type="InterPro" id="IPR050270">
    <property type="entry name" value="DegV_domain_contain"/>
</dbReference>
<name>A0A4U9RFP6_HATHI</name>
<comment type="function">
    <text evidence="1">May bind long-chain fatty acids, such as palmitate, and may play a role in lipid transport or fatty acid metabolism.</text>
</comment>
<dbReference type="Proteomes" id="UP000308489">
    <property type="component" value="Chromosome 1"/>
</dbReference>
<dbReference type="PANTHER" id="PTHR33434:SF3">
    <property type="entry name" value="DEGV DOMAIN-CONTAINING PROTEIN YITS"/>
    <property type="match status" value="1"/>
</dbReference>
<reference evidence="3 4" key="1">
    <citation type="submission" date="2019-05" db="EMBL/GenBank/DDBJ databases">
        <authorList>
            <consortium name="Pathogen Informatics"/>
        </authorList>
    </citation>
    <scope>NUCLEOTIDE SEQUENCE [LARGE SCALE GENOMIC DNA]</scope>
    <source>
        <strain evidence="3 4">NCTC503</strain>
    </source>
</reference>
<dbReference type="PANTHER" id="PTHR33434">
    <property type="entry name" value="DEGV DOMAIN-CONTAINING PROTEIN DR_1986-RELATED"/>
    <property type="match status" value="1"/>
</dbReference>
<dbReference type="Gene3D" id="2.20.28.50">
    <property type="entry name" value="degv family protein"/>
    <property type="match status" value="1"/>
</dbReference>
<dbReference type="NCBIfam" id="TIGR00762">
    <property type="entry name" value="DegV"/>
    <property type="match status" value="1"/>
</dbReference>
<dbReference type="Gene3D" id="3.40.50.10440">
    <property type="entry name" value="Dihydroxyacetone kinase, domain 1"/>
    <property type="match status" value="1"/>
</dbReference>